<comment type="caution">
    <text evidence="8">The sequence shown here is derived from an EMBL/GenBank/DDBJ whole genome shotgun (WGS) entry which is preliminary data.</text>
</comment>
<feature type="compositionally biased region" description="Polar residues" evidence="5">
    <location>
        <begin position="95"/>
        <end position="113"/>
    </location>
</feature>
<feature type="region of interest" description="Disordered" evidence="5">
    <location>
        <begin position="24"/>
        <end position="63"/>
    </location>
</feature>
<dbReference type="AlphaFoldDB" id="A0A2C5Y133"/>
<evidence type="ECO:0000256" key="5">
    <source>
        <dbReference type="SAM" id="MobiDB-lite"/>
    </source>
</evidence>
<proteinExistence type="predicted"/>
<evidence type="ECO:0000256" key="1">
    <source>
        <dbReference type="ARBA" id="ARBA00004370"/>
    </source>
</evidence>
<keyword evidence="9" id="KW-1185">Reference proteome</keyword>
<dbReference type="OrthoDB" id="342281at2759"/>
<dbReference type="PANTHER" id="PTHR12911">
    <property type="entry name" value="SAD1/UNC-84-LIKE PROTEIN-RELATED"/>
    <property type="match status" value="1"/>
</dbReference>
<organism evidence="8 9">
    <name type="scientific">Ophiocordyceps australis</name>
    <dbReference type="NCBI Taxonomy" id="1399860"/>
    <lineage>
        <taxon>Eukaryota</taxon>
        <taxon>Fungi</taxon>
        <taxon>Dikarya</taxon>
        <taxon>Ascomycota</taxon>
        <taxon>Pezizomycotina</taxon>
        <taxon>Sordariomycetes</taxon>
        <taxon>Hypocreomycetidae</taxon>
        <taxon>Hypocreales</taxon>
        <taxon>Ophiocordycipitaceae</taxon>
        <taxon>Ophiocordyceps</taxon>
    </lineage>
</organism>
<comment type="subcellular location">
    <subcellularLocation>
        <location evidence="1">Membrane</location>
    </subcellularLocation>
</comment>
<name>A0A2C5Y133_9HYPO</name>
<dbReference type="InterPro" id="IPR012919">
    <property type="entry name" value="SUN_dom"/>
</dbReference>
<evidence type="ECO:0000256" key="3">
    <source>
        <dbReference type="ARBA" id="ARBA00022989"/>
    </source>
</evidence>
<dbReference type="Gene3D" id="2.60.120.260">
    <property type="entry name" value="Galactose-binding domain-like"/>
    <property type="match status" value="1"/>
</dbReference>
<evidence type="ECO:0000256" key="4">
    <source>
        <dbReference type="ARBA" id="ARBA00023136"/>
    </source>
</evidence>
<keyword evidence="3 6" id="KW-1133">Transmembrane helix</keyword>
<dbReference type="PANTHER" id="PTHR12911:SF8">
    <property type="entry name" value="KLAROID PROTEIN-RELATED"/>
    <property type="match status" value="1"/>
</dbReference>
<dbReference type="PROSITE" id="PS51469">
    <property type="entry name" value="SUN"/>
    <property type="match status" value="1"/>
</dbReference>
<feature type="compositionally biased region" description="Pro residues" evidence="5">
    <location>
        <begin position="211"/>
        <end position="222"/>
    </location>
</feature>
<evidence type="ECO:0000259" key="7">
    <source>
        <dbReference type="PROSITE" id="PS51469"/>
    </source>
</evidence>
<feature type="region of interest" description="Disordered" evidence="5">
    <location>
        <begin position="257"/>
        <end position="297"/>
    </location>
</feature>
<feature type="region of interest" description="Disordered" evidence="5">
    <location>
        <begin position="75"/>
        <end position="242"/>
    </location>
</feature>
<gene>
    <name evidence="8" type="ORF">CDD81_7193</name>
</gene>
<evidence type="ECO:0000256" key="6">
    <source>
        <dbReference type="SAM" id="Phobius"/>
    </source>
</evidence>
<feature type="compositionally biased region" description="Polar residues" evidence="5">
    <location>
        <begin position="191"/>
        <end position="204"/>
    </location>
</feature>
<feature type="transmembrane region" description="Helical" evidence="6">
    <location>
        <begin position="332"/>
        <end position="361"/>
    </location>
</feature>
<feature type="compositionally biased region" description="Acidic residues" evidence="5">
    <location>
        <begin position="77"/>
        <end position="91"/>
    </location>
</feature>
<dbReference type="EMBL" id="NJET01000073">
    <property type="protein sequence ID" value="PHH62397.1"/>
    <property type="molecule type" value="Genomic_DNA"/>
</dbReference>
<protein>
    <recommendedName>
        <fullName evidence="7">SUN domain-containing protein</fullName>
    </recommendedName>
</protein>
<feature type="domain" description="SUN" evidence="7">
    <location>
        <begin position="704"/>
        <end position="927"/>
    </location>
</feature>
<keyword evidence="4 6" id="KW-0472">Membrane</keyword>
<evidence type="ECO:0000313" key="9">
    <source>
        <dbReference type="Proteomes" id="UP000226192"/>
    </source>
</evidence>
<keyword evidence="2 6" id="KW-0812">Transmembrane</keyword>
<dbReference type="Proteomes" id="UP000226192">
    <property type="component" value="Unassembled WGS sequence"/>
</dbReference>
<sequence>MPPKRANLRKSGAEASPAAEVAAGFIKPNLPPLQGTPNARRQYSYGAAAEPPPPRAIQTKRGKLLDLSSAVQNVLENLDEDEDELQDELADTPETAKSTPLTRRQTRQTGQGNSPSATPTPSPRKPRPRAKARERRQQSLGSDGEDARSFATENEPFVADVAPRREALELVRSQSPLRQSVEVDDDEDAESPSQTKSSTLNINIRANAPLLIPPRPKSPVQPPIKQSDARKTDTESQAQQGGILAKAPILSRLLSKIRRPNREKSNSPDSFSSAVQEAASNSPPLQRSGSSDGLETGQTTPTMDWWQLCNPWTYVKATFWALNSIIRWSNSFVCSIASFLCLVLSAAALFLLVVLMLAYLVQVPTSDMDDLFTPGEQYTHRSAASFLKGASNYLSSFGRERHNYPLNPDTPDMHDIRWGRDDMNDVDGIMEYLRRHDKQLMSLRDLYSSQKKAVAQLADILPKAIYLDANDGRLRVSEAFWHVLRENIVSDHNILTLDLEDGRIVFKPDWLGERIVEHLAQHRAFDMKIETSVQSSEQRTYQRMSTLWNSWMKENEAKAHKSLGLDLPPQPSGLSQQEIDERISRALDQQARTISKDVEGKAVSREEFLHHVQRELETQRSNVMARMAELQPQMDRMVRHLLDQAALAAPLSSLQRKEVTGLVRQVVSEAVGQLSFQEGVKGKIQEAWDNKLKYQINYFDKGHGATINTLHSTVKYSPYRPMYWTEWIAETLAEKASKYGLLTREQSAMGIKPLYESDAALDPWQGEGDCWCSQRKLNHRGKHHHIQLGIQLGYLVSPTHIVLEHMLPSASTDPGARPRSMEVYAHIEDEVLRQRVRDFADANMPDPRPDTDSGYHFVPIGLADFVKIGQFTYVSDNRTEGVFVHRLDEDLEKMGLATDEVIVRAVDNYGADDHTCFYRVRMYGNNVEARID</sequence>
<accession>A0A2C5Y133</accession>
<reference evidence="8 9" key="1">
    <citation type="submission" date="2017-06" db="EMBL/GenBank/DDBJ databases">
        <title>Ant-infecting Ophiocordyceps genomes reveal a high diversity of potential behavioral manipulation genes and a possible major role for enterotoxins.</title>
        <authorList>
            <person name="De Bekker C."/>
            <person name="Evans H.C."/>
            <person name="Brachmann A."/>
            <person name="Hughes D.P."/>
        </authorList>
    </citation>
    <scope>NUCLEOTIDE SEQUENCE [LARGE SCALE GENOMIC DNA]</scope>
    <source>
        <strain evidence="8 9">Map64</strain>
    </source>
</reference>
<dbReference type="GO" id="GO:0034993">
    <property type="term" value="C:meiotic nuclear membrane microtubule tethering complex"/>
    <property type="evidence" value="ECO:0007669"/>
    <property type="project" value="TreeGrafter"/>
</dbReference>
<evidence type="ECO:0000256" key="2">
    <source>
        <dbReference type="ARBA" id="ARBA00022692"/>
    </source>
</evidence>
<evidence type="ECO:0000313" key="8">
    <source>
        <dbReference type="EMBL" id="PHH62397.1"/>
    </source>
</evidence>
<dbReference type="GO" id="GO:0043495">
    <property type="term" value="F:protein-membrane adaptor activity"/>
    <property type="evidence" value="ECO:0007669"/>
    <property type="project" value="TreeGrafter"/>
</dbReference>
<feature type="compositionally biased region" description="Polar residues" evidence="5">
    <location>
        <begin position="267"/>
        <end position="297"/>
    </location>
</feature>
<feature type="compositionally biased region" description="Basic residues" evidence="5">
    <location>
        <begin position="124"/>
        <end position="134"/>
    </location>
</feature>
<dbReference type="STRING" id="1399860.A0A2C5Y133"/>
<dbReference type="InterPro" id="IPR045119">
    <property type="entry name" value="SUN1-5"/>
</dbReference>